<organism evidence="1 2">
    <name type="scientific">Paramecium primaurelia</name>
    <dbReference type="NCBI Taxonomy" id="5886"/>
    <lineage>
        <taxon>Eukaryota</taxon>
        <taxon>Sar</taxon>
        <taxon>Alveolata</taxon>
        <taxon>Ciliophora</taxon>
        <taxon>Intramacronucleata</taxon>
        <taxon>Oligohymenophorea</taxon>
        <taxon>Peniculida</taxon>
        <taxon>Parameciidae</taxon>
        <taxon>Paramecium</taxon>
    </lineage>
</organism>
<gene>
    <name evidence="1" type="ORF">PPRIM_AZ9-3.1.T1190058</name>
</gene>
<sequence>MDQLGYIMYIPDIEKNIVIQYKPNIQYIKQKDERILHQQSMCSHDHCVLTFIFISQIQYRNHYHENFCILKKWFTYDETTARICNVQKKFPPIEIVKSIKQQNWIVAALQYCFLIQKHDNKLIPRTFLNFKIIIRSCLMPIYLIEPCCKGWYHLYKSPYIPKGQNDINYQSISL</sequence>
<proteinExistence type="predicted"/>
<dbReference type="EMBL" id="CAJJDM010000122">
    <property type="protein sequence ID" value="CAD8102743.1"/>
    <property type="molecule type" value="Genomic_DNA"/>
</dbReference>
<evidence type="ECO:0000313" key="1">
    <source>
        <dbReference type="EMBL" id="CAD8102743.1"/>
    </source>
</evidence>
<keyword evidence="2" id="KW-1185">Reference proteome</keyword>
<comment type="caution">
    <text evidence="1">The sequence shown here is derived from an EMBL/GenBank/DDBJ whole genome shotgun (WGS) entry which is preliminary data.</text>
</comment>
<evidence type="ECO:0000313" key="2">
    <source>
        <dbReference type="Proteomes" id="UP000688137"/>
    </source>
</evidence>
<accession>A0A8S1PJ24</accession>
<dbReference type="AlphaFoldDB" id="A0A8S1PJ24"/>
<dbReference type="Proteomes" id="UP000688137">
    <property type="component" value="Unassembled WGS sequence"/>
</dbReference>
<name>A0A8S1PJ24_PARPR</name>
<protein>
    <submittedName>
        <fullName evidence="1">Uncharacterized protein</fullName>
    </submittedName>
</protein>
<reference evidence="1" key="1">
    <citation type="submission" date="2021-01" db="EMBL/GenBank/DDBJ databases">
        <authorList>
            <consortium name="Genoscope - CEA"/>
            <person name="William W."/>
        </authorList>
    </citation>
    <scope>NUCLEOTIDE SEQUENCE</scope>
</reference>